<keyword evidence="3" id="KW-1185">Reference proteome</keyword>
<sequence>MDIASSSGRMALKVTVCSPRDSASSGEVPSGDSWGVPARP</sequence>
<dbReference type="KEGG" id="sro:Sros_7363"/>
<dbReference type="HOGENOM" id="CLU_3297355_0_0_11"/>
<proteinExistence type="predicted"/>
<evidence type="ECO:0000313" key="3">
    <source>
        <dbReference type="Proteomes" id="UP000002029"/>
    </source>
</evidence>
<name>D2BE03_STRRD</name>
<dbReference type="EMBL" id="CP001814">
    <property type="protein sequence ID" value="ACZ90049.1"/>
    <property type="molecule type" value="Genomic_DNA"/>
</dbReference>
<dbReference type="AlphaFoldDB" id="D2BE03"/>
<organism evidence="2 3">
    <name type="scientific">Streptosporangium roseum (strain ATCC 12428 / DSM 43021 / JCM 3005 / KCTC 9067 / NCIMB 10171 / NRRL 2505 / NI 9100)</name>
    <dbReference type="NCBI Taxonomy" id="479432"/>
    <lineage>
        <taxon>Bacteria</taxon>
        <taxon>Bacillati</taxon>
        <taxon>Actinomycetota</taxon>
        <taxon>Actinomycetes</taxon>
        <taxon>Streptosporangiales</taxon>
        <taxon>Streptosporangiaceae</taxon>
        <taxon>Streptosporangium</taxon>
    </lineage>
</organism>
<gene>
    <name evidence="2" type="ordered locus">Sros_7363</name>
</gene>
<reference evidence="2 3" key="1">
    <citation type="journal article" date="2010" name="Stand. Genomic Sci.">
        <title>Complete genome sequence of Streptosporangium roseum type strain (NI 9100).</title>
        <authorList>
            <person name="Nolan M."/>
            <person name="Sikorski J."/>
            <person name="Jando M."/>
            <person name="Lucas S."/>
            <person name="Lapidus A."/>
            <person name="Glavina Del Rio T."/>
            <person name="Chen F."/>
            <person name="Tice H."/>
            <person name="Pitluck S."/>
            <person name="Cheng J.F."/>
            <person name="Chertkov O."/>
            <person name="Sims D."/>
            <person name="Meincke L."/>
            <person name="Brettin T."/>
            <person name="Han C."/>
            <person name="Detter J.C."/>
            <person name="Bruce D."/>
            <person name="Goodwin L."/>
            <person name="Land M."/>
            <person name="Hauser L."/>
            <person name="Chang Y.J."/>
            <person name="Jeffries C.D."/>
            <person name="Ivanova N."/>
            <person name="Mavromatis K."/>
            <person name="Mikhailova N."/>
            <person name="Chen A."/>
            <person name="Palaniappan K."/>
            <person name="Chain P."/>
            <person name="Rohde M."/>
            <person name="Goker M."/>
            <person name="Bristow J."/>
            <person name="Eisen J.A."/>
            <person name="Markowitz V."/>
            <person name="Hugenholtz P."/>
            <person name="Kyrpides N.C."/>
            <person name="Klenk H.P."/>
        </authorList>
    </citation>
    <scope>NUCLEOTIDE SEQUENCE [LARGE SCALE GENOMIC DNA]</scope>
    <source>
        <strain evidence="3">ATCC 12428 / DSM 43021 / JCM 3005 / NI 9100</strain>
    </source>
</reference>
<protein>
    <submittedName>
        <fullName evidence="2">Uncharacterized protein</fullName>
    </submittedName>
</protein>
<evidence type="ECO:0000313" key="2">
    <source>
        <dbReference type="EMBL" id="ACZ90049.1"/>
    </source>
</evidence>
<feature type="region of interest" description="Disordered" evidence="1">
    <location>
        <begin position="16"/>
        <end position="40"/>
    </location>
</feature>
<dbReference type="Proteomes" id="UP000002029">
    <property type="component" value="Chromosome"/>
</dbReference>
<evidence type="ECO:0000256" key="1">
    <source>
        <dbReference type="SAM" id="MobiDB-lite"/>
    </source>
</evidence>
<accession>D2BE03</accession>